<dbReference type="SMART" id="SM00530">
    <property type="entry name" value="HTH_XRE"/>
    <property type="match status" value="1"/>
</dbReference>
<comment type="caution">
    <text evidence="3">The sequence shown here is derived from an EMBL/GenBank/DDBJ whole genome shotgun (WGS) entry which is preliminary data.</text>
</comment>
<dbReference type="Proteomes" id="UP000435177">
    <property type="component" value="Unassembled WGS sequence"/>
</dbReference>
<gene>
    <name evidence="3" type="ORF">GNP94_22100</name>
</gene>
<organism evidence="3 4">
    <name type="scientific">Paenibacillus campinasensis</name>
    <dbReference type="NCBI Taxonomy" id="66347"/>
    <lineage>
        <taxon>Bacteria</taxon>
        <taxon>Bacillati</taxon>
        <taxon>Bacillota</taxon>
        <taxon>Bacilli</taxon>
        <taxon>Bacillales</taxon>
        <taxon>Paenibacillaceae</taxon>
        <taxon>Paenibacillus</taxon>
    </lineage>
</organism>
<evidence type="ECO:0000259" key="2">
    <source>
        <dbReference type="PROSITE" id="PS50943"/>
    </source>
</evidence>
<dbReference type="InterPro" id="IPR010982">
    <property type="entry name" value="Lambda_DNA-bd_dom_sf"/>
</dbReference>
<evidence type="ECO:0000256" key="1">
    <source>
        <dbReference type="ARBA" id="ARBA00023125"/>
    </source>
</evidence>
<accession>A0ABW9T7N3</accession>
<sequence length="84" mass="10017">MERTWLIDFREIKGLTQEQVSEMSNIKRPYYSMIETGKRRPSVEVARKIAKILGFDWTIFFTYQGNEMKHNLSQIEMSGRKEVI</sequence>
<dbReference type="EMBL" id="WOAA01000031">
    <property type="protein sequence ID" value="MUG68667.1"/>
    <property type="molecule type" value="Genomic_DNA"/>
</dbReference>
<dbReference type="InterPro" id="IPR001387">
    <property type="entry name" value="Cro/C1-type_HTH"/>
</dbReference>
<feature type="domain" description="HTH cro/C1-type" evidence="2">
    <location>
        <begin position="6"/>
        <end position="60"/>
    </location>
</feature>
<dbReference type="Pfam" id="PF01381">
    <property type="entry name" value="HTH_3"/>
    <property type="match status" value="1"/>
</dbReference>
<protein>
    <submittedName>
        <fullName evidence="3">Helix-turn-helix domain-containing protein</fullName>
    </submittedName>
</protein>
<evidence type="ECO:0000313" key="3">
    <source>
        <dbReference type="EMBL" id="MUG68667.1"/>
    </source>
</evidence>
<dbReference type="SUPFAM" id="SSF47413">
    <property type="entry name" value="lambda repressor-like DNA-binding domains"/>
    <property type="match status" value="1"/>
</dbReference>
<dbReference type="PANTHER" id="PTHR46797:SF1">
    <property type="entry name" value="METHYLPHOSPHONATE SYNTHASE"/>
    <property type="match status" value="1"/>
</dbReference>
<dbReference type="InterPro" id="IPR050807">
    <property type="entry name" value="TransReg_Diox_bact_type"/>
</dbReference>
<reference evidence="3 4" key="1">
    <citation type="submission" date="2019-11" db="EMBL/GenBank/DDBJ databases">
        <title>Draft genome sequences of five Paenibacillus species of dairy origin.</title>
        <authorList>
            <person name="Olajide A.M."/>
            <person name="Chen S."/>
            <person name="Lapointe G."/>
        </authorList>
    </citation>
    <scope>NUCLEOTIDE SEQUENCE [LARGE SCALE GENOMIC DNA]</scope>
    <source>
        <strain evidence="3 4">3CS1</strain>
    </source>
</reference>
<keyword evidence="4" id="KW-1185">Reference proteome</keyword>
<dbReference type="PROSITE" id="PS50943">
    <property type="entry name" value="HTH_CROC1"/>
    <property type="match status" value="1"/>
</dbReference>
<name>A0ABW9T7N3_9BACL</name>
<dbReference type="Gene3D" id="1.10.260.40">
    <property type="entry name" value="lambda repressor-like DNA-binding domains"/>
    <property type="match status" value="1"/>
</dbReference>
<dbReference type="PANTHER" id="PTHR46797">
    <property type="entry name" value="HTH-TYPE TRANSCRIPTIONAL REGULATOR"/>
    <property type="match status" value="1"/>
</dbReference>
<dbReference type="RefSeq" id="WP_155619033.1">
    <property type="nucleotide sequence ID" value="NZ_WOAA01000031.1"/>
</dbReference>
<proteinExistence type="predicted"/>
<dbReference type="CDD" id="cd00093">
    <property type="entry name" value="HTH_XRE"/>
    <property type="match status" value="1"/>
</dbReference>
<evidence type="ECO:0000313" key="4">
    <source>
        <dbReference type="Proteomes" id="UP000435177"/>
    </source>
</evidence>
<keyword evidence="1" id="KW-0238">DNA-binding</keyword>